<reference evidence="2" key="1">
    <citation type="journal article" date="2012" name="Science">
        <title>Fermentation, hydrogen, and sulfur metabolism in multiple uncultivated bacterial phyla.</title>
        <authorList>
            <person name="Wrighton K.C."/>
            <person name="Thomas B.C."/>
            <person name="Sharon I."/>
            <person name="Miller C.S."/>
            <person name="Castelle C.J."/>
            <person name="VerBerkmoes N.C."/>
            <person name="Wilkins M.J."/>
            <person name="Hettich R.L."/>
            <person name="Lipton M.S."/>
            <person name="Williams K.H."/>
            <person name="Long P.E."/>
            <person name="Banfield J.F."/>
        </authorList>
    </citation>
    <scope>NUCLEOTIDE SEQUENCE [LARGE SCALE GENOMIC DNA]</scope>
</reference>
<protein>
    <recommendedName>
        <fullName evidence="1">HD domain-containing protein</fullName>
    </recommendedName>
</protein>
<organism evidence="2">
    <name type="scientific">uncultured bacterium</name>
    <name type="common">gcode 4</name>
    <dbReference type="NCBI Taxonomy" id="1234023"/>
    <lineage>
        <taxon>Bacteria</taxon>
        <taxon>environmental samples</taxon>
    </lineage>
</organism>
<evidence type="ECO:0000313" key="2">
    <source>
        <dbReference type="EMBL" id="EKE27973.1"/>
    </source>
</evidence>
<comment type="caution">
    <text evidence="2">The sequence shown here is derived from an EMBL/GenBank/DDBJ whole genome shotgun (WGS) entry which is preliminary data.</text>
</comment>
<accession>K2FYE4</accession>
<dbReference type="InterPro" id="IPR003607">
    <property type="entry name" value="HD/PDEase_dom"/>
</dbReference>
<dbReference type="PANTHER" id="PTHR33594:SF1">
    <property type="entry name" value="HD_PDEASE DOMAIN-CONTAINING PROTEIN"/>
    <property type="match status" value="1"/>
</dbReference>
<gene>
    <name evidence="2" type="ORF">ACD_3C00115G0003</name>
</gene>
<evidence type="ECO:0000259" key="1">
    <source>
        <dbReference type="Pfam" id="PF01966"/>
    </source>
</evidence>
<dbReference type="AlphaFoldDB" id="K2FYE4"/>
<dbReference type="InterPro" id="IPR006674">
    <property type="entry name" value="HD_domain"/>
</dbReference>
<dbReference type="Pfam" id="PF01966">
    <property type="entry name" value="HD"/>
    <property type="match status" value="1"/>
</dbReference>
<dbReference type="PANTHER" id="PTHR33594">
    <property type="entry name" value="SUPERFAMILY HYDROLASE, PUTATIVE (AFU_ORTHOLOGUE AFUA_1G03035)-RELATED"/>
    <property type="match status" value="1"/>
</dbReference>
<dbReference type="Gene3D" id="1.10.3210.10">
    <property type="entry name" value="Hypothetical protein af1432"/>
    <property type="match status" value="1"/>
</dbReference>
<sequence>MSNIVNQATEFAKAEYAKHDPMHRWDHVEQVMDMALYLEDFYRDETDPEVLRLAVIFHDIWYENYDEHADRSVDVAIDFLKIKSYPEEKIALVTRAMLDHSWPHRRRDWDSRTMEWKIIYDSDKFHLALSPSWYDKYFSQLYLPETKIKVQEKRNEILC</sequence>
<proteinExistence type="predicted"/>
<dbReference type="CDD" id="cd00077">
    <property type="entry name" value="HDc"/>
    <property type="match status" value="1"/>
</dbReference>
<name>K2FYE4_9BACT</name>
<dbReference type="EMBL" id="AMFJ01000389">
    <property type="protein sequence ID" value="EKE27973.1"/>
    <property type="molecule type" value="Genomic_DNA"/>
</dbReference>
<feature type="domain" description="HD" evidence="1">
    <location>
        <begin position="24"/>
        <end position="126"/>
    </location>
</feature>
<dbReference type="SUPFAM" id="SSF109604">
    <property type="entry name" value="HD-domain/PDEase-like"/>
    <property type="match status" value="1"/>
</dbReference>